<protein>
    <submittedName>
        <fullName evidence="1">Phage portal protein</fullName>
    </submittedName>
</protein>
<evidence type="ECO:0000313" key="1">
    <source>
        <dbReference type="EMBL" id="MFD2755679.1"/>
    </source>
</evidence>
<comment type="caution">
    <text evidence="1">The sequence shown here is derived from an EMBL/GenBank/DDBJ whole genome shotgun (WGS) entry which is preliminary data.</text>
</comment>
<name>A0ABW5URZ0_9BURK</name>
<sequence>MEEKQTQRRMAPNAFDRLVGYFDPMRGLRRQVARELLGRAYEGASRADGWRVKRAGASAGADHQADARELRVRARSLVQNVPNITRAVAAVLACRVGQGIVPVWGDQGLAKRWKDWVPHADYDGLLDFYGLEAKIERTRDIDGAVLIRKHIQKMGAVVPLRLQVLEIDYLDVARSGVLSGGNEIISGIEFDRRGRRVAYYLFDRHPGDTGNWTVGRSGSSNRVPADEVIHYFNPERPGQQDGITRLAPIIAKVRDLHTYSDSELQRKQLESRMGVLAEMDGTAQVPKLPDELGDAQPGLMDLGDLAGGAIVGLPPGMTNPTFIEPKPVPGFEGYMKLGWKEVAAGYGCPYELMTGDMTEVNFSSSRVRMNQFRAEVESDQWTVVVPRMCQPIAAWWLSACELVAPVPANVEMPDWSTPKWASPNPVQDVVSDLNAIKGGLQSISETIRRRGYDPELVYTELESDLQRLNKSGMLPLLASLWGAKDALELAAQLGGKEPS</sequence>
<proteinExistence type="predicted"/>
<dbReference type="Proteomes" id="UP001597463">
    <property type="component" value="Unassembled WGS sequence"/>
</dbReference>
<accession>A0ABW5URZ0</accession>
<dbReference type="NCBIfam" id="TIGR01539">
    <property type="entry name" value="portal_lambda"/>
    <property type="match status" value="1"/>
</dbReference>
<organism evidence="1 2">
    <name type="scientific">Comamonas terrae</name>
    <dbReference type="NCBI Taxonomy" id="673548"/>
    <lineage>
        <taxon>Bacteria</taxon>
        <taxon>Pseudomonadati</taxon>
        <taxon>Pseudomonadota</taxon>
        <taxon>Betaproteobacteria</taxon>
        <taxon>Burkholderiales</taxon>
        <taxon>Comamonadaceae</taxon>
        <taxon>Comamonas</taxon>
    </lineage>
</organism>
<dbReference type="InterPro" id="IPR006429">
    <property type="entry name" value="Phage_lambda_portal"/>
</dbReference>
<keyword evidence="2" id="KW-1185">Reference proteome</keyword>
<dbReference type="EMBL" id="JBHUMV010000007">
    <property type="protein sequence ID" value="MFD2755679.1"/>
    <property type="molecule type" value="Genomic_DNA"/>
</dbReference>
<dbReference type="Pfam" id="PF05136">
    <property type="entry name" value="Phage_portal_2"/>
    <property type="match status" value="1"/>
</dbReference>
<gene>
    <name evidence="1" type="ORF">ACFSW6_16515</name>
</gene>
<dbReference type="RefSeq" id="WP_066482146.1">
    <property type="nucleotide sequence ID" value="NZ_BCNT01000017.1"/>
</dbReference>
<evidence type="ECO:0000313" key="2">
    <source>
        <dbReference type="Proteomes" id="UP001597463"/>
    </source>
</evidence>
<reference evidence="2" key="1">
    <citation type="journal article" date="2019" name="Int. J. Syst. Evol. Microbiol.">
        <title>The Global Catalogue of Microorganisms (GCM) 10K type strain sequencing project: providing services to taxonomists for standard genome sequencing and annotation.</title>
        <authorList>
            <consortium name="The Broad Institute Genomics Platform"/>
            <consortium name="The Broad Institute Genome Sequencing Center for Infectious Disease"/>
            <person name="Wu L."/>
            <person name="Ma J."/>
        </authorList>
    </citation>
    <scope>NUCLEOTIDE SEQUENCE [LARGE SCALE GENOMIC DNA]</scope>
    <source>
        <strain evidence="2">TISTR 1906</strain>
    </source>
</reference>